<sequence length="369" mass="41940">MDVGTVSSEQISMQEELVSATESLHRADMLKLSTGKFIVQLKEQHLATQACVAYTIESITTLLHTVLNVCESKLLDKLNGAGINCDPMIINEAFDGDHCHPFMNVLSAYQQKQFINNNLPYVEPIEISLGSHWITSTFSQTAEQLLTEHNSHDDCLRDICDGWQAKEHDRKEIVLEPLIADMKRLTNGQLFTVNRQSMRVFGSLLLFLADTLAAHQLGGYKGGVGFSLRKCRNCIATSEQMNKFFHHHFFLPRSPELHEYHCFLINQKCLSDFNSITYGVNYRSRLNDISLFHVANWQLPQDVMHILLEDVLPLELKLLLNFLISNNVFTLSHLNVRIMSFRYGHADMTTIPSTIDATHLSENGNFTKV</sequence>
<reference evidence="1" key="1">
    <citation type="submission" date="2017-05" db="UniProtKB">
        <authorList>
            <consortium name="EnsemblMetazoa"/>
        </authorList>
    </citation>
    <scope>IDENTIFICATION</scope>
</reference>
<proteinExistence type="predicted"/>
<protein>
    <submittedName>
        <fullName evidence="1">Uncharacterized protein</fullName>
    </submittedName>
</protein>
<organism evidence="1">
    <name type="scientific">Amphimedon queenslandica</name>
    <name type="common">Sponge</name>
    <dbReference type="NCBI Taxonomy" id="400682"/>
    <lineage>
        <taxon>Eukaryota</taxon>
        <taxon>Metazoa</taxon>
        <taxon>Porifera</taxon>
        <taxon>Demospongiae</taxon>
        <taxon>Heteroscleromorpha</taxon>
        <taxon>Haplosclerida</taxon>
        <taxon>Niphatidae</taxon>
        <taxon>Amphimedon</taxon>
    </lineage>
</organism>
<evidence type="ECO:0000313" key="1">
    <source>
        <dbReference type="EnsemblMetazoa" id="Aqu2.1.35817_001"/>
    </source>
</evidence>
<name>A0A1X7V8I2_AMPQE</name>
<dbReference type="EnsemblMetazoa" id="Aqu2.1.35817_001">
    <property type="protein sequence ID" value="Aqu2.1.35817_001"/>
    <property type="gene ID" value="Aqu2.1.35817"/>
</dbReference>
<dbReference type="InParanoid" id="A0A1X7V8I2"/>
<dbReference type="AlphaFoldDB" id="A0A1X7V8I2"/>
<accession>A0A1X7V8I2</accession>